<dbReference type="OrthoDB" id="514777at2759"/>
<dbReference type="GO" id="GO:0004222">
    <property type="term" value="F:metalloendopeptidase activity"/>
    <property type="evidence" value="ECO:0007669"/>
    <property type="project" value="InterPro"/>
</dbReference>
<evidence type="ECO:0000259" key="17">
    <source>
        <dbReference type="PROSITE" id="PS51363"/>
    </source>
</evidence>
<feature type="compositionally biased region" description="Basic and acidic residues" evidence="15">
    <location>
        <begin position="1858"/>
        <end position="1876"/>
    </location>
</feature>
<dbReference type="PANTHER" id="PTHR23253:SF23">
    <property type="entry name" value="EUKARYOTIC TRANSLATION INITIATION FACTOR 4 GAMMA 3"/>
    <property type="match status" value="1"/>
</dbReference>
<dbReference type="SMART" id="SM00544">
    <property type="entry name" value="MA3"/>
    <property type="match status" value="1"/>
</dbReference>
<dbReference type="CDD" id="cd08662">
    <property type="entry name" value="M13"/>
    <property type="match status" value="1"/>
</dbReference>
<dbReference type="SMART" id="SM00515">
    <property type="entry name" value="eIF5C"/>
    <property type="match status" value="1"/>
</dbReference>
<evidence type="ECO:0000256" key="11">
    <source>
        <dbReference type="ARBA" id="ARBA00022917"/>
    </source>
</evidence>
<dbReference type="InterPro" id="IPR024079">
    <property type="entry name" value="MetalloPept_cat_dom_sf"/>
</dbReference>
<dbReference type="InterPro" id="IPR000718">
    <property type="entry name" value="Peptidase_M13"/>
</dbReference>
<dbReference type="GO" id="GO:0016281">
    <property type="term" value="C:eukaryotic translation initiation factor 4F complex"/>
    <property type="evidence" value="ECO:0007669"/>
    <property type="project" value="TreeGrafter"/>
</dbReference>
<evidence type="ECO:0008006" key="21">
    <source>
        <dbReference type="Google" id="ProtNLM"/>
    </source>
</evidence>
<keyword evidence="6" id="KW-0479">Metal-binding</keyword>
<gene>
    <name evidence="19" type="ORF">KOW79_017533</name>
</gene>
<evidence type="ECO:0000256" key="7">
    <source>
        <dbReference type="ARBA" id="ARBA00022801"/>
    </source>
</evidence>
<evidence type="ECO:0000313" key="19">
    <source>
        <dbReference type="EMBL" id="KAG7319059.1"/>
    </source>
</evidence>
<dbReference type="InterPro" id="IPR018497">
    <property type="entry name" value="Peptidase_M13_C"/>
</dbReference>
<evidence type="ECO:0000313" key="20">
    <source>
        <dbReference type="Proteomes" id="UP000824219"/>
    </source>
</evidence>
<feature type="compositionally biased region" description="Basic and acidic residues" evidence="15">
    <location>
        <begin position="1125"/>
        <end position="1137"/>
    </location>
</feature>
<evidence type="ECO:0000256" key="8">
    <source>
        <dbReference type="ARBA" id="ARBA00022833"/>
    </source>
</evidence>
<dbReference type="Proteomes" id="UP000824219">
    <property type="component" value="Linkage Group LG21"/>
</dbReference>
<organism evidence="19 20">
    <name type="scientific">Hemibagrus wyckioides</name>
    <dbReference type="NCBI Taxonomy" id="337641"/>
    <lineage>
        <taxon>Eukaryota</taxon>
        <taxon>Metazoa</taxon>
        <taxon>Chordata</taxon>
        <taxon>Craniata</taxon>
        <taxon>Vertebrata</taxon>
        <taxon>Euteleostomi</taxon>
        <taxon>Actinopterygii</taxon>
        <taxon>Neopterygii</taxon>
        <taxon>Teleostei</taxon>
        <taxon>Ostariophysi</taxon>
        <taxon>Siluriformes</taxon>
        <taxon>Bagridae</taxon>
        <taxon>Hemibagrus</taxon>
    </lineage>
</organism>
<dbReference type="Pfam" id="PF05649">
    <property type="entry name" value="Peptidase_M13_N"/>
    <property type="match status" value="1"/>
</dbReference>
<dbReference type="FunFam" id="1.25.40.180:FF:000001">
    <property type="entry name" value="Eukaryotic translation initiation factor 4 gamma, 3, putative"/>
    <property type="match status" value="1"/>
</dbReference>
<accession>A0A9D3NAU7</accession>
<keyword evidence="11" id="KW-0648">Protein biosynthesis</keyword>
<dbReference type="Gene3D" id="1.10.1380.10">
    <property type="entry name" value="Neutral endopeptidase , domain2"/>
    <property type="match status" value="1"/>
</dbReference>
<dbReference type="InterPro" id="IPR008753">
    <property type="entry name" value="Peptidase_M13_N"/>
</dbReference>
<protein>
    <recommendedName>
        <fullName evidence="21">Endothelin-converting enzyme 1</fullName>
    </recommendedName>
</protein>
<dbReference type="PRINTS" id="PR00786">
    <property type="entry name" value="NEPRILYSIN"/>
</dbReference>
<dbReference type="PROSITE" id="PS51885">
    <property type="entry name" value="NEPRILYSIN"/>
    <property type="match status" value="1"/>
</dbReference>
<keyword evidence="12" id="KW-0482">Metalloprotease</keyword>
<feature type="compositionally biased region" description="Basic and acidic residues" evidence="15">
    <location>
        <begin position="1698"/>
        <end position="1714"/>
    </location>
</feature>
<evidence type="ECO:0000256" key="15">
    <source>
        <dbReference type="SAM" id="MobiDB-lite"/>
    </source>
</evidence>
<keyword evidence="16" id="KW-0472">Membrane</keyword>
<feature type="region of interest" description="Disordered" evidence="15">
    <location>
        <begin position="1040"/>
        <end position="1273"/>
    </location>
</feature>
<feature type="domain" description="W2" evidence="17">
    <location>
        <begin position="2247"/>
        <end position="2416"/>
    </location>
</feature>
<dbReference type="Pfam" id="PF01431">
    <property type="entry name" value="Peptidase_M13"/>
    <property type="match status" value="1"/>
</dbReference>
<keyword evidence="4" id="KW-0597">Phosphoprotein</keyword>
<keyword evidence="14" id="KW-0325">Glycoprotein</keyword>
<evidence type="ECO:0000256" key="12">
    <source>
        <dbReference type="ARBA" id="ARBA00023049"/>
    </source>
</evidence>
<dbReference type="CDD" id="cd11559">
    <property type="entry name" value="W2_eIF4G1_like"/>
    <property type="match status" value="1"/>
</dbReference>
<evidence type="ECO:0000256" key="3">
    <source>
        <dbReference type="ARBA" id="ARBA00022540"/>
    </source>
</evidence>
<comment type="caution">
    <text evidence="19">The sequence shown here is derived from an EMBL/GenBank/DDBJ whole genome shotgun (WGS) entry which is preliminary data.</text>
</comment>
<dbReference type="PROSITE" id="PS51363">
    <property type="entry name" value="W2"/>
    <property type="match status" value="1"/>
</dbReference>
<evidence type="ECO:0000256" key="2">
    <source>
        <dbReference type="ARBA" id="ARBA00005775"/>
    </source>
</evidence>
<dbReference type="Pfam" id="PF02020">
    <property type="entry name" value="W2"/>
    <property type="match status" value="1"/>
</dbReference>
<keyword evidence="16" id="KW-0812">Transmembrane</keyword>
<evidence type="ECO:0000256" key="13">
    <source>
        <dbReference type="ARBA" id="ARBA00023157"/>
    </source>
</evidence>
<evidence type="ECO:0000256" key="10">
    <source>
        <dbReference type="ARBA" id="ARBA00022884"/>
    </source>
</evidence>
<dbReference type="InterPro" id="IPR003890">
    <property type="entry name" value="MIF4G-like_typ-3"/>
</dbReference>
<feature type="compositionally biased region" description="Low complexity" evidence="15">
    <location>
        <begin position="1923"/>
        <end position="1937"/>
    </location>
</feature>
<reference evidence="19 20" key="1">
    <citation type="submission" date="2021-06" db="EMBL/GenBank/DDBJ databases">
        <title>Chromosome-level genome assembly of the red-tail catfish (Hemibagrus wyckioides).</title>
        <authorList>
            <person name="Shao F."/>
        </authorList>
    </citation>
    <scope>NUCLEOTIDE SEQUENCE [LARGE SCALE GENOMIC DNA]</scope>
    <source>
        <strain evidence="19">EC202008001</strain>
        <tissue evidence="19">Blood</tissue>
    </source>
</reference>
<feature type="compositionally biased region" description="Polar residues" evidence="15">
    <location>
        <begin position="1877"/>
        <end position="1889"/>
    </location>
</feature>
<evidence type="ECO:0000259" key="18">
    <source>
        <dbReference type="PROSITE" id="PS51366"/>
    </source>
</evidence>
<feature type="compositionally biased region" description="Basic and acidic residues" evidence="15">
    <location>
        <begin position="1373"/>
        <end position="1382"/>
    </location>
</feature>
<dbReference type="GO" id="GO:0003729">
    <property type="term" value="F:mRNA binding"/>
    <property type="evidence" value="ECO:0007669"/>
    <property type="project" value="TreeGrafter"/>
</dbReference>
<keyword evidence="13" id="KW-1015">Disulfide bond</keyword>
<dbReference type="SMART" id="SM00543">
    <property type="entry name" value="MIF4G"/>
    <property type="match status" value="1"/>
</dbReference>
<dbReference type="PANTHER" id="PTHR23253">
    <property type="entry name" value="EUKARYOTIC TRANSLATION INITIATION FACTOR 4 GAMMA"/>
    <property type="match status" value="1"/>
</dbReference>
<feature type="region of interest" description="Disordered" evidence="15">
    <location>
        <begin position="1844"/>
        <end position="2053"/>
    </location>
</feature>
<feature type="region of interest" description="Disordered" evidence="15">
    <location>
        <begin position="1698"/>
        <end position="1723"/>
    </location>
</feature>
<feature type="compositionally biased region" description="Polar residues" evidence="15">
    <location>
        <begin position="1938"/>
        <end position="1951"/>
    </location>
</feature>
<dbReference type="GO" id="GO:0006508">
    <property type="term" value="P:proteolysis"/>
    <property type="evidence" value="ECO:0007669"/>
    <property type="project" value="UniProtKB-KW"/>
</dbReference>
<dbReference type="FunFam" id="1.25.40.180:FF:000002">
    <property type="entry name" value="Eukaryotic translation initiation factor 4 gamma, 3, putative"/>
    <property type="match status" value="1"/>
</dbReference>
<keyword evidence="5" id="KW-0645">Protease</keyword>
<dbReference type="PROSITE" id="PS51366">
    <property type="entry name" value="MI"/>
    <property type="match status" value="1"/>
</dbReference>
<dbReference type="Pfam" id="PF02847">
    <property type="entry name" value="MA3"/>
    <property type="match status" value="1"/>
</dbReference>
<dbReference type="GO" id="GO:0003743">
    <property type="term" value="F:translation initiation factor activity"/>
    <property type="evidence" value="ECO:0007669"/>
    <property type="project" value="UniProtKB-KW"/>
</dbReference>
<dbReference type="GO" id="GO:0046872">
    <property type="term" value="F:metal ion binding"/>
    <property type="evidence" value="ECO:0007669"/>
    <property type="project" value="UniProtKB-KW"/>
</dbReference>
<evidence type="ECO:0000256" key="6">
    <source>
        <dbReference type="ARBA" id="ARBA00022723"/>
    </source>
</evidence>
<evidence type="ECO:0000256" key="1">
    <source>
        <dbReference type="ARBA" id="ARBA00001947"/>
    </source>
</evidence>
<dbReference type="FunFam" id="1.25.40.180:FF:000003">
    <property type="entry name" value="Putative eukaryotic translation initiation factor 4 gamma 1"/>
    <property type="match status" value="1"/>
</dbReference>
<sequence length="2416" mass="268738">MMSSYKRATSDEEELIDTTPDRLYQSPTVQVLEHRLGSRCWSERSHVEKKLLVVVCGLSLALFICILTLGLHYNETHPGLCLTEPCVSVAAAVMGALDRSVDPCNDFYSYACGGWMKKNPLPEGKSRWDTFSNLWEHNMAVMKNLLESTGQQGLSQAQEKSLKYYKACMNEAKIEELGARPLQEFINQTGGWALNGPWDKDNFQEVLRTVSANYRTSPFFTVYVSTDSKNSSSNIIQVDQSGLGLPSREYYLNKTTNEKYLKAYLSFLVELGVLLGGSEETSRTLMQEIVDFETTLANITVPQDERRDEELIYHKIQAKDLATLAPAVDWMPFLKAVFAPVALNESEPVVLYATDYLQKVSQLISKTNKSTLNNYMIMKVVRKMVSILDQRFQDAEQRFLEVMYGAKKSCTPRWKLCVSDTDSALGFALGALFVKATFAEDSKAFAENMVSEIKWAFEDGLKHASWMDGETKKAAKEKADAIYNMIGYPKFIMDPKELDKVFNEFEVVPDLYFQNVMQYYNFSGRVTADQLRKAPNRDQWSMTPPTVNAYYNPTKNEMVLPAGILQTPFYSHSWPKALTFGGIGVVMGHELTHAFDDQGREYDKDGNLRSWWKNESVNAFKQQTQCLVEQYSNYSINKEALNGKHTLGENIADNGGLKAAYKAYVNWIQKNGEEATLPTLGMTNHQLFFVSFAQVWCSVRTPESSHEGVITDPHSPSRFRVIGTISNSHEFSKHFGCKEDSLMNPKRKCELCFLRPAKEKIRAYFSTAMSSGPNAATVTGPSQLRVPPVSVPPGVTAAPQPPTVPVPPPQIPRAALSLEDRIFPAQPGVTAVYSVPRHPGPPYQGHDLGKGHPTSTALSQVSAPPAPPYRYRWEPGGAPSFSPTQNPGSAPLIYSPQTQPVNVQPPSRPFVTGPRPTHHQFLHRAQMQTPRPALPTNTPSLRPGSQTPTAAAVYPPNQTIMMTMTPMPFPSAQTAQYYIPQYRHSSPYVGPPQQFSVPPPASGTFYPGPGPGEYPAPYATAAPGPAYFPGQTVYPSSAPIIVPTAPQQPPPAKREKKPIRIRDPNQGGKDITEEIMAGSGNTTPPVGRPSSTPTPPQRSASQTPEQLYYNMDPPYRLSPVTDSKPTSEDKPRADFAPHKSSSPGPSESSTERREASTLPISDSSSHTKPGMACNSTVSCEPEELSTISTAVAQSPVPVEEETPLEATPSPTASSPSPGKAVNGLSESPPPSPICEQEIQVQEVPLTSPPSSPLAENEGPVSGEVNQAEPLAPVTQISISPTTLIPSNAMSPLVPPPGLPVLIQPPSSDMHEQGKACGPNDVQFKAETTAQSSDGVAETHSQANSRKVPPTAQAASVAPKDWKKSNEENLAGDLLHKENKEESTPDGSAGEETCRPASEMRNGFSPAPACFPEENGETETEPLKNGDVHMLETEHTDNTVTPEEGKTSTGPSLDIQEVLMQPNGKRQYDRDYLLGFQFMPACVLKPEGLPQITDVVLDKINQTKLPLRPVDTRVLSRGPDFTPAFADFSRQLLGGRGAPLLSLPAWRPPPRKIIMNVSVNDEVQLQKAENAWKPGLKRETVAEDLDTQKTQDLFRKVRSILNKLTPQMFSQLMKQVTDLTINTEERLKGVIDLVFEKAIDEPSFSVAYANMCHCLATLKVPMADKPGTTVNFRKLLLNRCQKEFERDKMDDAVFERKQKELDSATSTSEKERLQEELEEAKDKARRRSTGNIKFIGELFKLRMLTEAIMHDCVVKLLKNHDDESLECLCRLLTTIGKDLDFEKAKPRMDQYFNQMEKIVKERKTSSRIRFMLQDVIDLRLHNWVSRRADQGPKTIEQIHKEARIEEQEEQRKVHQQLLSKDKRRPEPRDQRGLREETWSTVPMTKNSRTIDPTKIPKISKSQFDDKIQLGPRAQLSWVKGSSGGAKASNSESHSGSSSLNRYSALQSSTLPPAQTPDPDSRRPLVSRGSCGRERSEKPQSSAPSRLLNRSSSNKELVESAAAEEPCRDAQATPRKTSVSEDRSNMEHSQSQDPLKKESSVSAVPAKPVLSDEEMERKSKSIIDEFLHINDLKEAVQCVEELQQVSQLAVFVRVGVESTLERSHIAREHMGQLFYQLIHRGSLQRAQLYAGLADTLEMADDMAIDIPHIWLYLAELLCPLLKDGGIPMRELFSEISKPLIPVGKAGMLIVEILHLLCKQMGHKKVGALWREAGLNWSDFLSEEQELQSFISKQKLQFTLSDCSSADSVPPMPSLSPDELHRQLERLLLEDLDSDEQIFDWVEAHVDESQMSSSAFLRALMTAVCKAAVRDENTSCRVDTAVIQKHLPVLQKYFNSDTERQLQALYALQALIVSLDQPPNLLRMFFDCLYDEDVISEDAFYKWETSKDPAEQQGKSIALKSVTAFFTWLREAEEESEGN</sequence>
<feature type="domain" description="MI" evidence="18">
    <location>
        <begin position="2052"/>
        <end position="2174"/>
    </location>
</feature>
<evidence type="ECO:0000256" key="14">
    <source>
        <dbReference type="ARBA" id="ARBA00023180"/>
    </source>
</evidence>
<dbReference type="Gene3D" id="3.40.390.10">
    <property type="entry name" value="Collagenase (Catalytic Domain)"/>
    <property type="match status" value="1"/>
</dbReference>
<dbReference type="Gene3D" id="1.25.40.180">
    <property type="match status" value="3"/>
</dbReference>
<dbReference type="Pfam" id="PF02854">
    <property type="entry name" value="MIF4G"/>
    <property type="match status" value="1"/>
</dbReference>
<feature type="region of interest" description="Disordered" evidence="15">
    <location>
        <begin position="1328"/>
        <end position="1420"/>
    </location>
</feature>
<dbReference type="FunFam" id="3.40.390.10:FF:000076">
    <property type="entry name" value="membrane metallo-endopeptidase-like 1"/>
    <property type="match status" value="1"/>
</dbReference>
<dbReference type="InterPro" id="IPR042089">
    <property type="entry name" value="Peptidase_M13_dom_2"/>
</dbReference>
<dbReference type="SUPFAM" id="SSF48371">
    <property type="entry name" value="ARM repeat"/>
    <property type="match status" value="3"/>
</dbReference>
<dbReference type="InterPro" id="IPR016024">
    <property type="entry name" value="ARM-type_fold"/>
</dbReference>
<name>A0A9D3NAU7_9TELE</name>
<dbReference type="InterPro" id="IPR003891">
    <property type="entry name" value="Initiation_fac_eIF4g_MI"/>
</dbReference>
<keyword evidence="3" id="KW-0396">Initiation factor</keyword>
<keyword evidence="20" id="KW-1185">Reference proteome</keyword>
<keyword evidence="9" id="KW-0810">Translation regulation</keyword>
<keyword evidence="8" id="KW-0862">Zinc</keyword>
<keyword evidence="16" id="KW-1133">Transmembrane helix</keyword>
<proteinExistence type="inferred from homology"/>
<feature type="compositionally biased region" description="Polar residues" evidence="15">
    <location>
        <begin position="1158"/>
        <end position="1178"/>
    </location>
</feature>
<dbReference type="InterPro" id="IPR003307">
    <property type="entry name" value="W2_domain"/>
</dbReference>
<evidence type="ECO:0000256" key="16">
    <source>
        <dbReference type="SAM" id="Phobius"/>
    </source>
</evidence>
<feature type="region of interest" description="Disordered" evidence="15">
    <location>
        <begin position="843"/>
        <end position="864"/>
    </location>
</feature>
<dbReference type="EMBL" id="JAHKSW010000021">
    <property type="protein sequence ID" value="KAG7319059.1"/>
    <property type="molecule type" value="Genomic_DNA"/>
</dbReference>
<keyword evidence="7" id="KW-0378">Hydrolase</keyword>
<feature type="transmembrane region" description="Helical" evidence="16">
    <location>
        <begin position="51"/>
        <end position="73"/>
    </location>
</feature>
<dbReference type="SUPFAM" id="SSF55486">
    <property type="entry name" value="Metalloproteases ('zincins'), catalytic domain"/>
    <property type="match status" value="1"/>
</dbReference>
<dbReference type="GO" id="GO:0006417">
    <property type="term" value="P:regulation of translation"/>
    <property type="evidence" value="ECO:0007669"/>
    <property type="project" value="UniProtKB-KW"/>
</dbReference>
<comment type="similarity">
    <text evidence="2">Belongs to the eukaryotic initiation factor 4G family.</text>
</comment>
<feature type="compositionally biased region" description="Polar residues" evidence="15">
    <location>
        <begin position="1977"/>
        <end position="1993"/>
    </location>
</feature>
<feature type="compositionally biased region" description="Polar residues" evidence="15">
    <location>
        <begin position="1328"/>
        <end position="1344"/>
    </location>
</feature>
<evidence type="ECO:0000256" key="4">
    <source>
        <dbReference type="ARBA" id="ARBA00022553"/>
    </source>
</evidence>
<comment type="cofactor">
    <cofactor evidence="1">
        <name>Zn(2+)</name>
        <dbReference type="ChEBI" id="CHEBI:29105"/>
    </cofactor>
</comment>
<evidence type="ECO:0000256" key="5">
    <source>
        <dbReference type="ARBA" id="ARBA00022670"/>
    </source>
</evidence>
<evidence type="ECO:0000256" key="9">
    <source>
        <dbReference type="ARBA" id="ARBA00022845"/>
    </source>
</evidence>
<feature type="compositionally biased region" description="Low complexity" evidence="15">
    <location>
        <begin position="1204"/>
        <end position="1217"/>
    </location>
</feature>
<feature type="compositionally biased region" description="Polar residues" evidence="15">
    <location>
        <begin position="853"/>
        <end position="862"/>
    </location>
</feature>
<keyword evidence="10" id="KW-0694">RNA-binding</keyword>